<dbReference type="SUPFAM" id="SSF54862">
    <property type="entry name" value="4Fe-4S ferredoxins"/>
    <property type="match status" value="1"/>
</dbReference>
<dbReference type="PANTHER" id="PTHR43534:SF1">
    <property type="entry name" value="4FE-4S CLUSTER CONTAINING PARA FAMILY ATPASE PROTEIN"/>
    <property type="match status" value="1"/>
</dbReference>
<dbReference type="RefSeq" id="WP_183412398.1">
    <property type="nucleotide sequence ID" value="NZ_JACHYB010000001.1"/>
</dbReference>
<dbReference type="InterPro" id="IPR017896">
    <property type="entry name" value="4Fe4S_Fe-S-bd"/>
</dbReference>
<dbReference type="AlphaFoldDB" id="A0A7W5DQN2"/>
<dbReference type="CDD" id="cd03110">
    <property type="entry name" value="SIMIBI_bact_arch"/>
    <property type="match status" value="1"/>
</dbReference>
<evidence type="ECO:0000259" key="4">
    <source>
        <dbReference type="PROSITE" id="PS51379"/>
    </source>
</evidence>
<dbReference type="PANTHER" id="PTHR43534">
    <property type="entry name" value="MIND SUPERFAMILY P-LOOP ATPASE CONTAINING AN INSERTED FERREDOXIN DOMAIN"/>
    <property type="match status" value="1"/>
</dbReference>
<dbReference type="GO" id="GO:0046872">
    <property type="term" value="F:metal ion binding"/>
    <property type="evidence" value="ECO:0007669"/>
    <property type="project" value="UniProtKB-KW"/>
</dbReference>
<dbReference type="PROSITE" id="PS00198">
    <property type="entry name" value="4FE4S_FER_1"/>
    <property type="match status" value="1"/>
</dbReference>
<name>A0A7W5DQN2_9PORP</name>
<comment type="caution">
    <text evidence="5">The sequence shown here is derived from an EMBL/GenBank/DDBJ whole genome shotgun (WGS) entry which is preliminary data.</text>
</comment>
<accession>A0A7W5DQN2</accession>
<keyword evidence="2" id="KW-0408">Iron</keyword>
<dbReference type="Gene3D" id="3.30.70.20">
    <property type="match status" value="1"/>
</dbReference>
<dbReference type="Pfam" id="PF01656">
    <property type="entry name" value="CbiA"/>
    <property type="match status" value="1"/>
</dbReference>
<dbReference type="Pfam" id="PF00037">
    <property type="entry name" value="Fer4"/>
    <property type="match status" value="2"/>
</dbReference>
<keyword evidence="3" id="KW-0411">Iron-sulfur</keyword>
<dbReference type="SUPFAM" id="SSF52540">
    <property type="entry name" value="P-loop containing nucleoside triphosphate hydrolases"/>
    <property type="match status" value="1"/>
</dbReference>
<keyword evidence="6" id="KW-1185">Reference proteome</keyword>
<dbReference type="GO" id="GO:0051536">
    <property type="term" value="F:iron-sulfur cluster binding"/>
    <property type="evidence" value="ECO:0007669"/>
    <property type="project" value="UniProtKB-KW"/>
</dbReference>
<evidence type="ECO:0000256" key="2">
    <source>
        <dbReference type="ARBA" id="ARBA00023004"/>
    </source>
</evidence>
<dbReference type="Gene3D" id="3.40.50.300">
    <property type="entry name" value="P-loop containing nucleotide triphosphate hydrolases"/>
    <property type="match status" value="1"/>
</dbReference>
<keyword evidence="1" id="KW-0479">Metal-binding</keyword>
<dbReference type="InterPro" id="IPR002586">
    <property type="entry name" value="CobQ/CobB/MinD/ParA_Nub-bd_dom"/>
</dbReference>
<dbReference type="EMBL" id="JACHYB010000001">
    <property type="protein sequence ID" value="MBB3186508.1"/>
    <property type="molecule type" value="Genomic_DNA"/>
</dbReference>
<dbReference type="InterPro" id="IPR017900">
    <property type="entry name" value="4Fe4S_Fe_S_CS"/>
</dbReference>
<dbReference type="Proteomes" id="UP000544222">
    <property type="component" value="Unassembled WGS sequence"/>
</dbReference>
<sequence>MKEIVVISGKGGTGKTSITASFAMLAGNDAIVADCDVDAADMHMLLSPEIKHKEPFYSGQLAVIDADSCIQCGKCADICRFNAIPYQEGIYKINAIACEGCGYCARICPTSAIHMEERKAGRWFISNTKANNTMIHADLDIGAENSGKLVAKVKNEAKKIAFKQNAPYVIVDGSPGIGCPVQSSLTGASYVVLVTEPTVSGLHDLERVVEVVKRFKLKSGCIINKSDLNHAIYQQIIDFLVHKDIQLLTSIPFDPIFTNMMIKGKTVVENGDYAVAEKIEEAWNKIKIFNQI</sequence>
<reference evidence="5 6" key="1">
    <citation type="submission" date="2020-08" db="EMBL/GenBank/DDBJ databases">
        <title>Genomic Encyclopedia of Type Strains, Phase IV (KMG-IV): sequencing the most valuable type-strain genomes for metagenomic binning, comparative biology and taxonomic classification.</title>
        <authorList>
            <person name="Goeker M."/>
        </authorList>
    </citation>
    <scope>NUCLEOTIDE SEQUENCE [LARGE SCALE GENOMIC DNA]</scope>
    <source>
        <strain evidence="5 6">DSM 27471</strain>
    </source>
</reference>
<gene>
    <name evidence="5" type="ORF">FHX64_000671</name>
</gene>
<evidence type="ECO:0000313" key="5">
    <source>
        <dbReference type="EMBL" id="MBB3186508.1"/>
    </source>
</evidence>
<proteinExistence type="predicted"/>
<evidence type="ECO:0000256" key="3">
    <source>
        <dbReference type="ARBA" id="ARBA00023014"/>
    </source>
</evidence>
<dbReference type="PROSITE" id="PS51379">
    <property type="entry name" value="4FE4S_FER_2"/>
    <property type="match status" value="2"/>
</dbReference>
<feature type="domain" description="4Fe-4S ferredoxin-type" evidence="4">
    <location>
        <begin position="60"/>
        <end position="88"/>
    </location>
</feature>
<evidence type="ECO:0000313" key="6">
    <source>
        <dbReference type="Proteomes" id="UP000544222"/>
    </source>
</evidence>
<protein>
    <submittedName>
        <fullName evidence="5">MinD superfamily P-loop ATPase</fullName>
    </submittedName>
</protein>
<organism evidence="5 6">
    <name type="scientific">Microbacter margulisiae</name>
    <dbReference type="NCBI Taxonomy" id="1350067"/>
    <lineage>
        <taxon>Bacteria</taxon>
        <taxon>Pseudomonadati</taxon>
        <taxon>Bacteroidota</taxon>
        <taxon>Bacteroidia</taxon>
        <taxon>Bacteroidales</taxon>
        <taxon>Porphyromonadaceae</taxon>
        <taxon>Microbacter</taxon>
    </lineage>
</organism>
<feature type="domain" description="4Fe-4S ferredoxin-type" evidence="4">
    <location>
        <begin position="89"/>
        <end position="118"/>
    </location>
</feature>
<evidence type="ECO:0000256" key="1">
    <source>
        <dbReference type="ARBA" id="ARBA00022723"/>
    </source>
</evidence>
<dbReference type="InterPro" id="IPR027417">
    <property type="entry name" value="P-loop_NTPase"/>
</dbReference>